<dbReference type="InterPro" id="IPR013320">
    <property type="entry name" value="ConA-like_dom_sf"/>
</dbReference>
<dbReference type="GO" id="GO:0005975">
    <property type="term" value="P:carbohydrate metabolic process"/>
    <property type="evidence" value="ECO:0007669"/>
    <property type="project" value="InterPro"/>
</dbReference>
<dbReference type="GO" id="GO:0004553">
    <property type="term" value="F:hydrolase activity, hydrolyzing O-glycosyl compounds"/>
    <property type="evidence" value="ECO:0007669"/>
    <property type="project" value="InterPro"/>
</dbReference>
<evidence type="ECO:0000256" key="1">
    <source>
        <dbReference type="ARBA" id="ARBA00006865"/>
    </source>
</evidence>
<name>A0A2V3ZUG9_9BACT</name>
<accession>A0A2V3ZUG9</accession>
<dbReference type="AlphaFoldDB" id="A0A2V3ZUG9"/>
<keyword evidence="3" id="KW-0378">Hydrolase</keyword>
<dbReference type="EMBL" id="QFLI01000008">
    <property type="protein sequence ID" value="PXX98061.1"/>
    <property type="molecule type" value="Genomic_DNA"/>
</dbReference>
<dbReference type="Proteomes" id="UP000248079">
    <property type="component" value="Unassembled WGS sequence"/>
</dbReference>
<organism evidence="3 4">
    <name type="scientific">Marinifilum breve</name>
    <dbReference type="NCBI Taxonomy" id="2184082"/>
    <lineage>
        <taxon>Bacteria</taxon>
        <taxon>Pseudomonadati</taxon>
        <taxon>Bacteroidota</taxon>
        <taxon>Bacteroidia</taxon>
        <taxon>Marinilabiliales</taxon>
        <taxon>Marinifilaceae</taxon>
    </lineage>
</organism>
<dbReference type="InterPro" id="IPR050546">
    <property type="entry name" value="Glycosyl_Hydrlase_16"/>
</dbReference>
<sequence>MGVFCLLFSSCNFNKRDKSKQNNAIKEYQLVWSDEFDYKGLPDSAKWIYDTEGNSNGWGNNELQHYTQDRKENAWVENGVLHITALQESIEGKDYSSARLNSKSDWLHGKIEVRAKLPNGRGTWPAIWMMPGDWSFQDGNWPDIGEIDIMEHVGHDKGVIHASAHSKDYQWQKGTQQTAIINIPDATENFHSYILEWSEDIMKCYVDEQLFFEYKNEGLGESKWPYTKPFYLILNVAVGGAWGSVKGIDKEAFPQTMEVDFVRVYQKK</sequence>
<feature type="domain" description="GH16" evidence="2">
    <location>
        <begin position="19"/>
        <end position="268"/>
    </location>
</feature>
<dbReference type="InterPro" id="IPR000757">
    <property type="entry name" value="Beta-glucanase-like"/>
</dbReference>
<keyword evidence="4" id="KW-1185">Reference proteome</keyword>
<gene>
    <name evidence="3" type="ORF">DF185_17175</name>
</gene>
<dbReference type="PROSITE" id="PS51762">
    <property type="entry name" value="GH16_2"/>
    <property type="match status" value="1"/>
</dbReference>
<evidence type="ECO:0000259" key="2">
    <source>
        <dbReference type="PROSITE" id="PS51762"/>
    </source>
</evidence>
<dbReference type="OrthoDB" id="9809583at2"/>
<dbReference type="SUPFAM" id="SSF49899">
    <property type="entry name" value="Concanavalin A-like lectins/glucanases"/>
    <property type="match status" value="1"/>
</dbReference>
<dbReference type="PANTHER" id="PTHR10963">
    <property type="entry name" value="GLYCOSYL HYDROLASE-RELATED"/>
    <property type="match status" value="1"/>
</dbReference>
<comment type="caution">
    <text evidence="3">The sequence shown here is derived from an EMBL/GenBank/DDBJ whole genome shotgun (WGS) entry which is preliminary data.</text>
</comment>
<dbReference type="Pfam" id="PF00722">
    <property type="entry name" value="Glyco_hydro_16"/>
    <property type="match status" value="1"/>
</dbReference>
<comment type="similarity">
    <text evidence="1">Belongs to the glycosyl hydrolase 16 family.</text>
</comment>
<evidence type="ECO:0000313" key="4">
    <source>
        <dbReference type="Proteomes" id="UP000248079"/>
    </source>
</evidence>
<protein>
    <submittedName>
        <fullName evidence="3">Glycoside hydrolase</fullName>
    </submittedName>
</protein>
<dbReference type="Gene3D" id="2.60.120.200">
    <property type="match status" value="1"/>
</dbReference>
<evidence type="ECO:0000313" key="3">
    <source>
        <dbReference type="EMBL" id="PXX98061.1"/>
    </source>
</evidence>
<proteinExistence type="inferred from homology"/>
<dbReference type="PANTHER" id="PTHR10963:SF55">
    <property type="entry name" value="GLYCOSIDE HYDROLASE FAMILY 16 PROTEIN"/>
    <property type="match status" value="1"/>
</dbReference>
<reference evidence="3 4" key="1">
    <citation type="submission" date="2018-05" db="EMBL/GenBank/DDBJ databases">
        <title>Marinifilum breve JC075T sp. nov., a marine bacterium isolated from Yongle Blue Hole in the South China Sea.</title>
        <authorList>
            <person name="Fu T."/>
        </authorList>
    </citation>
    <scope>NUCLEOTIDE SEQUENCE [LARGE SCALE GENOMIC DNA]</scope>
    <source>
        <strain evidence="3 4">JC075</strain>
    </source>
</reference>
<dbReference type="CDD" id="cd08023">
    <property type="entry name" value="GH16_laminarinase_like"/>
    <property type="match status" value="1"/>
</dbReference>